<keyword evidence="2" id="KW-0889">Transcription antitermination</keyword>
<evidence type="ECO:0000256" key="5">
    <source>
        <dbReference type="ARBA" id="ARBA00023163"/>
    </source>
</evidence>
<dbReference type="PANTHER" id="PTHR11078">
    <property type="entry name" value="N UTILIZATION SUBSTANCE PROTEIN B-RELATED"/>
    <property type="match status" value="1"/>
</dbReference>
<dbReference type="NCBIfam" id="TIGR01951">
    <property type="entry name" value="nusB"/>
    <property type="match status" value="1"/>
</dbReference>
<gene>
    <name evidence="7" type="ORF">A3D25_03300</name>
</gene>
<keyword evidence="3" id="KW-0694">RNA-binding</keyword>
<protein>
    <submittedName>
        <fullName evidence="7">Transcription antitermination factor NusB</fullName>
    </submittedName>
</protein>
<name>A0A1F5KFS6_9BACT</name>
<dbReference type="InterPro" id="IPR006027">
    <property type="entry name" value="NusB_RsmB_TIM44"/>
</dbReference>
<evidence type="ECO:0000256" key="2">
    <source>
        <dbReference type="ARBA" id="ARBA00022814"/>
    </source>
</evidence>
<dbReference type="PANTHER" id="PTHR11078:SF3">
    <property type="entry name" value="ANTITERMINATION NUSB DOMAIN-CONTAINING PROTEIN"/>
    <property type="match status" value="1"/>
</dbReference>
<dbReference type="InterPro" id="IPR011605">
    <property type="entry name" value="NusB_fam"/>
</dbReference>
<dbReference type="Proteomes" id="UP000177328">
    <property type="component" value="Unassembled WGS sequence"/>
</dbReference>
<evidence type="ECO:0000313" key="7">
    <source>
        <dbReference type="EMBL" id="OGE39728.1"/>
    </source>
</evidence>
<evidence type="ECO:0000256" key="3">
    <source>
        <dbReference type="ARBA" id="ARBA00022884"/>
    </source>
</evidence>
<keyword evidence="5" id="KW-0804">Transcription</keyword>
<comment type="similarity">
    <text evidence="1">Belongs to the NusB family.</text>
</comment>
<dbReference type="GO" id="GO:0005829">
    <property type="term" value="C:cytosol"/>
    <property type="evidence" value="ECO:0007669"/>
    <property type="project" value="TreeGrafter"/>
</dbReference>
<evidence type="ECO:0000259" key="6">
    <source>
        <dbReference type="Pfam" id="PF01029"/>
    </source>
</evidence>
<dbReference type="Gene3D" id="1.10.940.10">
    <property type="entry name" value="NusB-like"/>
    <property type="match status" value="1"/>
</dbReference>
<dbReference type="Pfam" id="PF01029">
    <property type="entry name" value="NusB"/>
    <property type="match status" value="1"/>
</dbReference>
<dbReference type="EMBL" id="MFDD01000015">
    <property type="protein sequence ID" value="OGE39728.1"/>
    <property type="molecule type" value="Genomic_DNA"/>
</dbReference>
<sequence length="121" mass="13547">MKTAQDPRHIKRTEIMQELFAWDFHQEKKPLSQIEQILDNLPSIDAMIEKAAPAWPINKINKIDLAIVRQATFELTHSSKIPVKVIIDEAVELAKAFGSDSSPGFVNGVLGKLIIDNNITT</sequence>
<dbReference type="GO" id="GO:0031564">
    <property type="term" value="P:transcription antitermination"/>
    <property type="evidence" value="ECO:0007669"/>
    <property type="project" value="UniProtKB-KW"/>
</dbReference>
<evidence type="ECO:0000256" key="4">
    <source>
        <dbReference type="ARBA" id="ARBA00023015"/>
    </source>
</evidence>
<accession>A0A1F5KFS6</accession>
<feature type="domain" description="NusB/RsmB/TIM44" evidence="6">
    <location>
        <begin position="35"/>
        <end position="113"/>
    </location>
</feature>
<comment type="caution">
    <text evidence="7">The sequence shown here is derived from an EMBL/GenBank/DDBJ whole genome shotgun (WGS) entry which is preliminary data.</text>
</comment>
<evidence type="ECO:0000256" key="1">
    <source>
        <dbReference type="ARBA" id="ARBA00005952"/>
    </source>
</evidence>
<proteinExistence type="inferred from homology"/>
<dbReference type="AlphaFoldDB" id="A0A1F5KFS6"/>
<dbReference type="InterPro" id="IPR035926">
    <property type="entry name" value="NusB-like_sf"/>
</dbReference>
<keyword evidence="4" id="KW-0805">Transcription regulation</keyword>
<dbReference type="GO" id="GO:0006353">
    <property type="term" value="P:DNA-templated transcription termination"/>
    <property type="evidence" value="ECO:0007669"/>
    <property type="project" value="InterPro"/>
</dbReference>
<dbReference type="SUPFAM" id="SSF48013">
    <property type="entry name" value="NusB-like"/>
    <property type="match status" value="1"/>
</dbReference>
<reference evidence="7 8" key="1">
    <citation type="journal article" date="2016" name="Nat. Commun.">
        <title>Thousands of microbial genomes shed light on interconnected biogeochemical processes in an aquifer system.</title>
        <authorList>
            <person name="Anantharaman K."/>
            <person name="Brown C.T."/>
            <person name="Hug L.A."/>
            <person name="Sharon I."/>
            <person name="Castelle C.J."/>
            <person name="Probst A.J."/>
            <person name="Thomas B.C."/>
            <person name="Singh A."/>
            <person name="Wilkins M.J."/>
            <person name="Karaoz U."/>
            <person name="Brodie E.L."/>
            <person name="Williams K.H."/>
            <person name="Hubbard S.S."/>
            <person name="Banfield J.F."/>
        </authorList>
    </citation>
    <scope>NUCLEOTIDE SEQUENCE [LARGE SCALE GENOMIC DNA]</scope>
</reference>
<dbReference type="GO" id="GO:0003723">
    <property type="term" value="F:RNA binding"/>
    <property type="evidence" value="ECO:0007669"/>
    <property type="project" value="UniProtKB-KW"/>
</dbReference>
<evidence type="ECO:0000313" key="8">
    <source>
        <dbReference type="Proteomes" id="UP000177328"/>
    </source>
</evidence>
<organism evidence="7 8">
    <name type="scientific">Candidatus Daviesbacteria bacterium RIFCSPHIGHO2_02_FULL_43_12</name>
    <dbReference type="NCBI Taxonomy" id="1797776"/>
    <lineage>
        <taxon>Bacteria</taxon>
        <taxon>Candidatus Daviesiibacteriota</taxon>
    </lineage>
</organism>